<name>A0AB39R8Y3_9ACTN</name>
<dbReference type="RefSeq" id="WP_369244473.1">
    <property type="nucleotide sequence ID" value="NZ_CP163443.1"/>
</dbReference>
<sequence>MPWQELEHAGWLRYLPAGMNKGQGGVEAQLLDAATLAPAPGRTGRARAAHWALHPTPMAVTRTAPPAIQLTALVLAAHTEPDAGCADAEHLTRLCGLSQPQLDDLFDQLIRANVLETWNCDDDAGEVHWKPRPGRQRESWLWPPRCN</sequence>
<evidence type="ECO:0000313" key="2">
    <source>
        <dbReference type="EMBL" id="XDQ51136.1"/>
    </source>
</evidence>
<dbReference type="EMBL" id="CP163443">
    <property type="protein sequence ID" value="XDQ51136.1"/>
    <property type="molecule type" value="Genomic_DNA"/>
</dbReference>
<feature type="region of interest" description="Disordered" evidence="1">
    <location>
        <begin position="123"/>
        <end position="147"/>
    </location>
</feature>
<reference evidence="2" key="1">
    <citation type="submission" date="2024-07" db="EMBL/GenBank/DDBJ databases">
        <authorList>
            <person name="Yu S.T."/>
        </authorList>
    </citation>
    <scope>NUCLEOTIDE SEQUENCE</scope>
    <source>
        <strain evidence="2">R41</strain>
    </source>
</reference>
<proteinExistence type="predicted"/>
<evidence type="ECO:0000256" key="1">
    <source>
        <dbReference type="SAM" id="MobiDB-lite"/>
    </source>
</evidence>
<protein>
    <submittedName>
        <fullName evidence="2">Uncharacterized protein</fullName>
    </submittedName>
</protein>
<accession>A0AB39R8Y3</accession>
<organism evidence="2">
    <name type="scientific">Streptomyces sp. R41</name>
    <dbReference type="NCBI Taxonomy" id="3238632"/>
    <lineage>
        <taxon>Bacteria</taxon>
        <taxon>Bacillati</taxon>
        <taxon>Actinomycetota</taxon>
        <taxon>Actinomycetes</taxon>
        <taxon>Kitasatosporales</taxon>
        <taxon>Streptomycetaceae</taxon>
        <taxon>Streptomyces</taxon>
    </lineage>
</organism>
<dbReference type="AlphaFoldDB" id="A0AB39R8Y3"/>
<gene>
    <name evidence="2" type="ORF">AB5J53_05405</name>
</gene>